<dbReference type="RefSeq" id="WP_069644327.1">
    <property type="nucleotide sequence ID" value="NZ_MIJE01000035.1"/>
</dbReference>
<dbReference type="FunFam" id="1.10.287.1080:FF:000003">
    <property type="entry name" value="Nucleoside triphosphate pyrophosphohydrolase"/>
    <property type="match status" value="1"/>
</dbReference>
<sequence length="490" mass="56708">MERKLYIMGLGAGSLDALTLQAYRLLQKGYPIYLRTERHPVVELLNQERLAYKSFDYVYDEAENFDQVYVEIVQQLLNITMNSTTPIIYAVPGHPMVAERSVKQLREQAKSSGIEIELVSSSSFLDDMFNSLCIDPNEGFILLDGLDFDETLLDSRMHVIITQVYNQEVMSEAKLALMEYYPEDTMVTVIKAAGVKDLERIWTIPIYEIDHINDIDHLTALYIPKGSQLIQQKSFGQLVDIVKRLRGPDGCPWDQEQTHDSLRGYLIEETYEVLEAIDSGDVDNLMEELGDLLLHVVMHAQIAKDEGEFSIYQVIETIARKMIRRHPHVFQGDKVENVEQVLENWDDIKKQEKACKQAGEQVESILDGIPKGLPMLMYAYKQQKKAAKVGFDWDLESQVWDKLHEELKELEEAETTAQKTDELGDALYAIVNLARFMEIDPEQALHNTCRKFEHRFRYIEEQLKKEGLSFKDVDLEWMETQWQNAKKVKK</sequence>
<dbReference type="SUPFAM" id="SSF101386">
    <property type="entry name" value="all-alpha NTP pyrophosphatases"/>
    <property type="match status" value="2"/>
</dbReference>
<comment type="caution">
    <text evidence="3">The sequence shown here is derived from an EMBL/GenBank/DDBJ whole genome shotgun (WGS) entry which is preliminary data.</text>
</comment>
<gene>
    <name evidence="3" type="ORF">BHF68_11730</name>
</gene>
<dbReference type="CDD" id="cd11528">
    <property type="entry name" value="NTP-PPase_MazG_Nterm"/>
    <property type="match status" value="1"/>
</dbReference>
<dbReference type="GO" id="GO:0006203">
    <property type="term" value="P:dGTP catabolic process"/>
    <property type="evidence" value="ECO:0007669"/>
    <property type="project" value="TreeGrafter"/>
</dbReference>
<evidence type="ECO:0000259" key="1">
    <source>
        <dbReference type="Pfam" id="PF00590"/>
    </source>
</evidence>
<dbReference type="CDD" id="cd11723">
    <property type="entry name" value="YabN_N_like"/>
    <property type="match status" value="1"/>
</dbReference>
<dbReference type="Gene3D" id="3.40.1010.10">
    <property type="entry name" value="Cobalt-precorrin-4 Transmethylase, Domain 1"/>
    <property type="match status" value="1"/>
</dbReference>
<protein>
    <submittedName>
        <fullName evidence="3">Nucleoside triphosphate pyrophosphohydrolase</fullName>
    </submittedName>
</protein>
<dbReference type="InterPro" id="IPR000878">
    <property type="entry name" value="4pyrrol_Mease"/>
</dbReference>
<dbReference type="PIRSF" id="PIRSF002845">
    <property type="entry name" value="Ttrprl_mtas_MazG"/>
    <property type="match status" value="1"/>
</dbReference>
<proteinExistence type="predicted"/>
<dbReference type="GO" id="GO:0046061">
    <property type="term" value="P:dATP catabolic process"/>
    <property type="evidence" value="ECO:0007669"/>
    <property type="project" value="TreeGrafter"/>
</dbReference>
<dbReference type="GO" id="GO:0046052">
    <property type="term" value="P:UTP catabolic process"/>
    <property type="evidence" value="ECO:0007669"/>
    <property type="project" value="TreeGrafter"/>
</dbReference>
<dbReference type="InterPro" id="IPR024180">
    <property type="entry name" value="Tetrapyrrole_Mease/MazG_pred"/>
</dbReference>
<dbReference type="GO" id="GO:0047429">
    <property type="term" value="F:nucleoside triphosphate diphosphatase activity"/>
    <property type="evidence" value="ECO:0007669"/>
    <property type="project" value="InterPro"/>
</dbReference>
<dbReference type="CDD" id="cd11529">
    <property type="entry name" value="NTP-PPase_MazG_Cterm"/>
    <property type="match status" value="1"/>
</dbReference>
<dbReference type="Pfam" id="PF03819">
    <property type="entry name" value="MazG"/>
    <property type="match status" value="1"/>
</dbReference>
<dbReference type="InterPro" id="IPR014777">
    <property type="entry name" value="4pyrrole_Mease_sub1"/>
</dbReference>
<keyword evidence="3" id="KW-0378">Hydrolase</keyword>
<dbReference type="Proteomes" id="UP000094296">
    <property type="component" value="Unassembled WGS sequence"/>
</dbReference>
<keyword evidence="4" id="KW-1185">Reference proteome</keyword>
<dbReference type="Gene3D" id="1.10.287.1080">
    <property type="entry name" value="MazG-like"/>
    <property type="match status" value="2"/>
</dbReference>
<dbReference type="GO" id="GO:0008168">
    <property type="term" value="F:methyltransferase activity"/>
    <property type="evidence" value="ECO:0007669"/>
    <property type="project" value="InterPro"/>
</dbReference>
<dbReference type="OrthoDB" id="9808939at2"/>
<evidence type="ECO:0000313" key="4">
    <source>
        <dbReference type="Proteomes" id="UP000094296"/>
    </source>
</evidence>
<dbReference type="PANTHER" id="PTHR30522:SF0">
    <property type="entry name" value="NUCLEOSIDE TRIPHOSPHATE PYROPHOSPHOHYDROLASE"/>
    <property type="match status" value="1"/>
</dbReference>
<dbReference type="NCBIfam" id="NF007113">
    <property type="entry name" value="PRK09562.1"/>
    <property type="match status" value="1"/>
</dbReference>
<dbReference type="NCBIfam" id="TIGR00444">
    <property type="entry name" value="mazG"/>
    <property type="match status" value="1"/>
</dbReference>
<dbReference type="Pfam" id="PF01503">
    <property type="entry name" value="PRA-PH"/>
    <property type="match status" value="1"/>
</dbReference>
<dbReference type="InterPro" id="IPR021130">
    <property type="entry name" value="PRib-ATP_PPHydrolase-like"/>
</dbReference>
<evidence type="ECO:0000259" key="2">
    <source>
        <dbReference type="Pfam" id="PF03819"/>
    </source>
</evidence>
<dbReference type="AlphaFoldDB" id="A0A1E5FZ37"/>
<dbReference type="GO" id="GO:0046081">
    <property type="term" value="P:dUTP catabolic process"/>
    <property type="evidence" value="ECO:0007669"/>
    <property type="project" value="TreeGrafter"/>
</dbReference>
<organism evidence="3 4">
    <name type="scientific">Desulfuribacillus alkaliarsenatis</name>
    <dbReference type="NCBI Taxonomy" id="766136"/>
    <lineage>
        <taxon>Bacteria</taxon>
        <taxon>Bacillati</taxon>
        <taxon>Bacillota</taxon>
        <taxon>Desulfuribacillia</taxon>
        <taxon>Desulfuribacillales</taxon>
        <taxon>Desulfuribacillaceae</taxon>
        <taxon>Desulfuribacillus</taxon>
    </lineage>
</organism>
<dbReference type="InterPro" id="IPR048011">
    <property type="entry name" value="NTP-PPase_MazG-like_C"/>
</dbReference>
<dbReference type="InterPro" id="IPR035013">
    <property type="entry name" value="YabN_N"/>
</dbReference>
<dbReference type="Pfam" id="PF00590">
    <property type="entry name" value="TP_methylase"/>
    <property type="match status" value="1"/>
</dbReference>
<dbReference type="GO" id="GO:0006950">
    <property type="term" value="P:response to stress"/>
    <property type="evidence" value="ECO:0007669"/>
    <property type="project" value="UniProtKB-ARBA"/>
</dbReference>
<feature type="domain" description="Tetrapyrrole methylase" evidence="1">
    <location>
        <begin position="4"/>
        <end position="209"/>
    </location>
</feature>
<dbReference type="STRING" id="766136.BHF68_11730"/>
<dbReference type="SUPFAM" id="SSF53790">
    <property type="entry name" value="Tetrapyrrole methylase"/>
    <property type="match status" value="1"/>
</dbReference>
<reference evidence="3 4" key="1">
    <citation type="submission" date="2016-09" db="EMBL/GenBank/DDBJ databases">
        <title>Draft genome sequence for the type strain of Desulfuribacillus alkaliarsenatis AHT28, an obligately anaerobic, sulfidogenic bacterium isolated from Russian soda lake sediments.</title>
        <authorList>
            <person name="Abin C.A."/>
            <person name="Hollibaugh J.T."/>
        </authorList>
    </citation>
    <scope>NUCLEOTIDE SEQUENCE [LARGE SCALE GENOMIC DNA]</scope>
    <source>
        <strain evidence="3 4">AHT28</strain>
    </source>
</reference>
<dbReference type="GO" id="GO:0046047">
    <property type="term" value="P:TTP catabolic process"/>
    <property type="evidence" value="ECO:0007669"/>
    <property type="project" value="TreeGrafter"/>
</dbReference>
<feature type="domain" description="NTP pyrophosphohydrolase MazG-like" evidence="2">
    <location>
        <begin position="257"/>
        <end position="330"/>
    </location>
</feature>
<dbReference type="GO" id="GO:0046076">
    <property type="term" value="P:dTTP catabolic process"/>
    <property type="evidence" value="ECO:0007669"/>
    <property type="project" value="TreeGrafter"/>
</dbReference>
<dbReference type="InterPro" id="IPR035996">
    <property type="entry name" value="4pyrrol_Methylase_sf"/>
</dbReference>
<dbReference type="FunFam" id="1.10.287.1080:FF:000001">
    <property type="entry name" value="Nucleoside triphosphate pyrophosphohydrolase"/>
    <property type="match status" value="1"/>
</dbReference>
<dbReference type="PANTHER" id="PTHR30522">
    <property type="entry name" value="NUCLEOSIDE TRIPHOSPHATE PYROPHOSPHOHYDROLASE"/>
    <property type="match status" value="1"/>
</dbReference>
<dbReference type="EMBL" id="MIJE01000035">
    <property type="protein sequence ID" value="OEF95761.1"/>
    <property type="molecule type" value="Genomic_DNA"/>
</dbReference>
<dbReference type="InterPro" id="IPR004518">
    <property type="entry name" value="MazG-like_dom"/>
</dbReference>
<dbReference type="InterPro" id="IPR048015">
    <property type="entry name" value="NTP-PPase_MazG-like_N"/>
</dbReference>
<name>A0A1E5FZ37_9FIRM</name>
<evidence type="ECO:0000313" key="3">
    <source>
        <dbReference type="EMBL" id="OEF95761.1"/>
    </source>
</evidence>
<accession>A0A1E5FZ37</accession>
<dbReference type="InterPro" id="IPR011551">
    <property type="entry name" value="NTP_PyrPHydrolase_MazG"/>
</dbReference>